<evidence type="ECO:0000256" key="1">
    <source>
        <dbReference type="SAM" id="Phobius"/>
    </source>
</evidence>
<sequence length="141" mass="15517">MMIGGVILLMIVVTPIVIAFIRRHPNRWAIFIITVVFGFTLLGWLIALIWSLHGFHRSEGPLRDGGESGLNLFGNDTHVVGSALFHDARSAQPRVPARTYAAAFASQAGLAHQIERLLELKAKGAISDQEYTQLKADLMRA</sequence>
<name>A0A3L7JFQ2_9HYPH</name>
<gene>
    <name evidence="3" type="ORF">D8780_00050</name>
</gene>
<keyword evidence="1" id="KW-1133">Transmembrane helix</keyword>
<dbReference type="InterPro" id="IPR016410">
    <property type="entry name" value="Phage_imm"/>
</dbReference>
<evidence type="ECO:0000313" key="4">
    <source>
        <dbReference type="Proteomes" id="UP000281094"/>
    </source>
</evidence>
<evidence type="ECO:0000259" key="2">
    <source>
        <dbReference type="Pfam" id="PF09851"/>
    </source>
</evidence>
<dbReference type="Pfam" id="PF14373">
    <property type="entry name" value="Imm_superinfect"/>
    <property type="match status" value="1"/>
</dbReference>
<dbReference type="AlphaFoldDB" id="A0A3L7JFQ2"/>
<keyword evidence="1" id="KW-0812">Transmembrane</keyword>
<protein>
    <submittedName>
        <fullName evidence="3">Superinfection immunity protein</fullName>
    </submittedName>
</protein>
<accession>A0A3L7JFQ2</accession>
<keyword evidence="4" id="KW-1185">Reference proteome</keyword>
<reference evidence="3 4" key="1">
    <citation type="submission" date="2018-10" db="EMBL/GenBank/DDBJ databases">
        <title>Notoacmeibacter sp. M2BS9Y-3-1, whole genome shotgun sequence.</title>
        <authorList>
            <person name="Tuo L."/>
        </authorList>
    </citation>
    <scope>NUCLEOTIDE SEQUENCE [LARGE SCALE GENOMIC DNA]</scope>
    <source>
        <strain evidence="3 4">M2BS9Y-3-1</strain>
    </source>
</reference>
<dbReference type="Proteomes" id="UP000281094">
    <property type="component" value="Unassembled WGS sequence"/>
</dbReference>
<organism evidence="3 4">
    <name type="scientific">Notoacmeibacter ruber</name>
    <dbReference type="NCBI Taxonomy" id="2670375"/>
    <lineage>
        <taxon>Bacteria</taxon>
        <taxon>Pseudomonadati</taxon>
        <taxon>Pseudomonadota</taxon>
        <taxon>Alphaproteobacteria</taxon>
        <taxon>Hyphomicrobiales</taxon>
        <taxon>Notoacmeibacteraceae</taxon>
        <taxon>Notoacmeibacter</taxon>
    </lineage>
</organism>
<feature type="transmembrane region" description="Helical" evidence="1">
    <location>
        <begin position="29"/>
        <end position="52"/>
    </location>
</feature>
<proteinExistence type="predicted"/>
<dbReference type="Pfam" id="PF09851">
    <property type="entry name" value="SHOCT"/>
    <property type="match status" value="1"/>
</dbReference>
<feature type="domain" description="SHOCT" evidence="2">
    <location>
        <begin position="113"/>
        <end position="139"/>
    </location>
</feature>
<evidence type="ECO:0000313" key="3">
    <source>
        <dbReference type="EMBL" id="RLQ89284.1"/>
    </source>
</evidence>
<keyword evidence="1" id="KW-0472">Membrane</keyword>
<dbReference type="EMBL" id="RCWN01000001">
    <property type="protein sequence ID" value="RLQ89284.1"/>
    <property type="molecule type" value="Genomic_DNA"/>
</dbReference>
<dbReference type="InterPro" id="IPR018649">
    <property type="entry name" value="SHOCT"/>
</dbReference>
<comment type="caution">
    <text evidence="3">The sequence shown here is derived from an EMBL/GenBank/DDBJ whole genome shotgun (WGS) entry which is preliminary data.</text>
</comment>